<evidence type="ECO:0000259" key="14">
    <source>
        <dbReference type="Pfam" id="PF16900"/>
    </source>
</evidence>
<feature type="compositionally biased region" description="Polar residues" evidence="10">
    <location>
        <begin position="133"/>
        <end position="146"/>
    </location>
</feature>
<dbReference type="GeneID" id="95975356"/>
<dbReference type="PANTHER" id="PTHR47165:SF4">
    <property type="entry name" value="OS03G0429900 PROTEIN"/>
    <property type="match status" value="1"/>
</dbReference>
<dbReference type="InterPro" id="IPR004365">
    <property type="entry name" value="NA-bd_OB_tRNA"/>
</dbReference>
<evidence type="ECO:0000256" key="4">
    <source>
        <dbReference type="ARBA" id="ARBA00022723"/>
    </source>
</evidence>
<keyword evidence="7 9" id="KW-0238">DNA-binding</keyword>
<dbReference type="InterPro" id="IPR004591">
    <property type="entry name" value="Rfa1"/>
</dbReference>
<evidence type="ECO:0000313" key="15">
    <source>
        <dbReference type="EMBL" id="KAL1311532.1"/>
    </source>
</evidence>
<dbReference type="CDD" id="cd04476">
    <property type="entry name" value="RPA1_DBD_C"/>
    <property type="match status" value="1"/>
</dbReference>
<dbReference type="Gene3D" id="2.40.50.140">
    <property type="entry name" value="Nucleic acid-binding proteins"/>
    <property type="match status" value="4"/>
</dbReference>
<dbReference type="Pfam" id="PF08646">
    <property type="entry name" value="Rep_fac-A_C"/>
    <property type="match status" value="1"/>
</dbReference>
<comment type="function">
    <text evidence="9">As part of the replication protein A (RPA/RP-A), a single-stranded DNA-binding heterotrimeric complex, may play an essential role in DNA replication, recombination and repair. Binds and stabilizes single-stranded DNA intermediates, preventing complementary DNA reannealing and recruiting different proteins involved in DNA metabolism.</text>
</comment>
<organism evidence="15 16">
    <name type="scientific">Neodothiora populina</name>
    <dbReference type="NCBI Taxonomy" id="2781224"/>
    <lineage>
        <taxon>Eukaryota</taxon>
        <taxon>Fungi</taxon>
        <taxon>Dikarya</taxon>
        <taxon>Ascomycota</taxon>
        <taxon>Pezizomycotina</taxon>
        <taxon>Dothideomycetes</taxon>
        <taxon>Dothideomycetidae</taxon>
        <taxon>Dothideales</taxon>
        <taxon>Dothioraceae</taxon>
        <taxon>Neodothiora</taxon>
    </lineage>
</organism>
<comment type="similarity">
    <text evidence="2 9">Belongs to the replication factor A protein 1 family.</text>
</comment>
<keyword evidence="16" id="KW-1185">Reference proteome</keyword>
<dbReference type="PANTHER" id="PTHR47165">
    <property type="entry name" value="OS03G0429900 PROTEIN"/>
    <property type="match status" value="1"/>
</dbReference>
<comment type="subunit">
    <text evidence="9">Component of the heterotrimeric canonical replication protein A complex (RPA).</text>
</comment>
<feature type="region of interest" description="Disordered" evidence="10">
    <location>
        <begin position="124"/>
        <end position="175"/>
    </location>
</feature>
<evidence type="ECO:0000259" key="12">
    <source>
        <dbReference type="Pfam" id="PF04057"/>
    </source>
</evidence>
<dbReference type="Pfam" id="PF01336">
    <property type="entry name" value="tRNA_anti-codon"/>
    <property type="match status" value="1"/>
</dbReference>
<sequence>MANDAFSAITHGCLRRVFAGEDVIDPIVQCVQIKPMQATATGQERYRVVFNDTVNFIQSMIAQQVNWVVQEGKLKKGSLCRLKQFQANSVKDKPILVILDIEVLEEYGESEKLGQPQALEVVKADTGSPAAPHQQQPAGISGSNFYGNKPAQQPQQQAPQRNLPSRSNGAGGGGSHANIYPIEALSPYAHKWTIKARVTSKGEIKTWHNKNGEGKLFSVNLLDESGEIRATGFNDAVDSWYDVLQEGSVYYVSSPCRIQPAKKQFSNVNNDYEMTFERDTHIEKAEDSEGVPQVKYNFTTLSDLQTIDKDTTIDTIGILQQTGEVSEIIGKSSAKPYNKRELTLVDNTGYSVRLTVWGKTAQTFDVPLESVVAFKGVKVSDFGGRSLSLLSSGTMNVNPDIDESHKLKGWYEAQGRNDNFQSHAQTMGSTSGASGRNDQYKSIAQIKDENLGMSEQAEYFSVKGTIIYVKQDNFCYPACLSEGCNKKVVETEPGEWRCEKCDKTHDRPDYRYIMSVNVSDHTGQMWLSCFDEVGRIIMGMPANDVMQMREEDERAATEAFAEANCKTLLFRCRAKMDTFQDQQRVRYQVSSAAPLNYANEAKKLAELIQQYTLSDNSDSLFVN</sequence>
<dbReference type="InterPro" id="IPR047192">
    <property type="entry name" value="Euk_RPA1_DBD_C"/>
</dbReference>
<feature type="domain" description="Replication factor A C-terminal" evidence="13">
    <location>
        <begin position="459"/>
        <end position="604"/>
    </location>
</feature>
<evidence type="ECO:0000256" key="8">
    <source>
        <dbReference type="ARBA" id="ARBA00023242"/>
    </source>
</evidence>
<evidence type="ECO:0000259" key="13">
    <source>
        <dbReference type="Pfam" id="PF08646"/>
    </source>
</evidence>
<name>A0ABR3PPQ6_9PEZI</name>
<evidence type="ECO:0000256" key="5">
    <source>
        <dbReference type="ARBA" id="ARBA00022771"/>
    </source>
</evidence>
<feature type="domain" description="Replication protein A OB" evidence="14">
    <location>
        <begin position="301"/>
        <end position="398"/>
    </location>
</feature>
<keyword evidence="4 9" id="KW-0479">Metal-binding</keyword>
<dbReference type="InterPro" id="IPR012340">
    <property type="entry name" value="NA-bd_OB-fold"/>
</dbReference>
<keyword evidence="3 9" id="KW-0235">DNA replication</keyword>
<dbReference type="RefSeq" id="XP_069204381.1">
    <property type="nucleotide sequence ID" value="XM_069340861.1"/>
</dbReference>
<evidence type="ECO:0000256" key="7">
    <source>
        <dbReference type="ARBA" id="ARBA00023125"/>
    </source>
</evidence>
<dbReference type="Pfam" id="PF16900">
    <property type="entry name" value="REPA_OB_2"/>
    <property type="match status" value="1"/>
</dbReference>
<evidence type="ECO:0000313" key="16">
    <source>
        <dbReference type="Proteomes" id="UP001562354"/>
    </source>
</evidence>
<evidence type="ECO:0000256" key="10">
    <source>
        <dbReference type="SAM" id="MobiDB-lite"/>
    </source>
</evidence>
<feature type="domain" description="OB" evidence="11">
    <location>
        <begin position="192"/>
        <end position="270"/>
    </location>
</feature>
<dbReference type="InterPro" id="IPR013955">
    <property type="entry name" value="Rep_factor-A_C"/>
</dbReference>
<evidence type="ECO:0000256" key="2">
    <source>
        <dbReference type="ARBA" id="ARBA00005690"/>
    </source>
</evidence>
<dbReference type="CDD" id="cd04474">
    <property type="entry name" value="RPA1_DBD_A"/>
    <property type="match status" value="1"/>
</dbReference>
<protein>
    <recommendedName>
        <fullName evidence="9">Replication protein A subunit</fullName>
    </recommendedName>
</protein>
<feature type="compositionally biased region" description="Low complexity" evidence="10">
    <location>
        <begin position="150"/>
        <end position="160"/>
    </location>
</feature>
<comment type="subcellular location">
    <subcellularLocation>
        <location evidence="1 9">Nucleus</location>
    </subcellularLocation>
</comment>
<dbReference type="CDD" id="cd04475">
    <property type="entry name" value="RPA1_DBD_B"/>
    <property type="match status" value="1"/>
</dbReference>
<comment type="caution">
    <text evidence="15">The sequence shown here is derived from an EMBL/GenBank/DDBJ whole genome shotgun (WGS) entry which is preliminary data.</text>
</comment>
<keyword evidence="6 9" id="KW-0862">Zinc</keyword>
<evidence type="ECO:0000256" key="1">
    <source>
        <dbReference type="ARBA" id="ARBA00004123"/>
    </source>
</evidence>
<dbReference type="InterPro" id="IPR031657">
    <property type="entry name" value="REPA_OB_2"/>
</dbReference>
<dbReference type="InterPro" id="IPR007199">
    <property type="entry name" value="Rep_factor-A_N"/>
</dbReference>
<proteinExistence type="inferred from homology"/>
<evidence type="ECO:0000259" key="11">
    <source>
        <dbReference type="Pfam" id="PF01336"/>
    </source>
</evidence>
<evidence type="ECO:0000256" key="6">
    <source>
        <dbReference type="ARBA" id="ARBA00022833"/>
    </source>
</evidence>
<dbReference type="EMBL" id="JBFMKM010000001">
    <property type="protein sequence ID" value="KAL1311532.1"/>
    <property type="molecule type" value="Genomic_DNA"/>
</dbReference>
<keyword evidence="5 9" id="KW-0863">Zinc-finger</keyword>
<keyword evidence="8 9" id="KW-0539">Nucleus</keyword>
<dbReference type="CDD" id="cd04477">
    <property type="entry name" value="RPA1N"/>
    <property type="match status" value="1"/>
</dbReference>
<dbReference type="Pfam" id="PF04057">
    <property type="entry name" value="Rep-A_N"/>
    <property type="match status" value="1"/>
</dbReference>
<dbReference type="NCBIfam" id="TIGR00617">
    <property type="entry name" value="rpa1"/>
    <property type="match status" value="1"/>
</dbReference>
<evidence type="ECO:0000256" key="9">
    <source>
        <dbReference type="RuleBase" id="RU364130"/>
    </source>
</evidence>
<feature type="domain" description="Replication factor-A protein 1 N-terminal" evidence="12">
    <location>
        <begin position="9"/>
        <end position="105"/>
    </location>
</feature>
<reference evidence="15 16" key="1">
    <citation type="submission" date="2024-07" db="EMBL/GenBank/DDBJ databases">
        <title>Draft sequence of the Neodothiora populina.</title>
        <authorList>
            <person name="Drown D.D."/>
            <person name="Schuette U.S."/>
            <person name="Buechlein A.B."/>
            <person name="Rusch D.R."/>
            <person name="Winton L.W."/>
            <person name="Adams G.A."/>
        </authorList>
    </citation>
    <scope>NUCLEOTIDE SEQUENCE [LARGE SCALE GENOMIC DNA]</scope>
    <source>
        <strain evidence="15 16">CPC 39397</strain>
    </source>
</reference>
<gene>
    <name evidence="15" type="ORF">AAFC00_001653</name>
</gene>
<accession>A0ABR3PPQ6</accession>
<evidence type="ECO:0000256" key="3">
    <source>
        <dbReference type="ARBA" id="ARBA00022705"/>
    </source>
</evidence>
<dbReference type="SUPFAM" id="SSF50249">
    <property type="entry name" value="Nucleic acid-binding proteins"/>
    <property type="match status" value="4"/>
</dbReference>
<dbReference type="Proteomes" id="UP001562354">
    <property type="component" value="Unassembled WGS sequence"/>
</dbReference>